<gene>
    <name evidence="2" type="ORF">CKO42_23300</name>
</gene>
<accession>A0A9X0WDQ1</accession>
<evidence type="ECO:0000259" key="1">
    <source>
        <dbReference type="Pfam" id="PF18480"/>
    </source>
</evidence>
<name>A0A9X0WDQ1_9GAMM</name>
<keyword evidence="3" id="KW-1185">Reference proteome</keyword>
<dbReference type="InterPro" id="IPR041049">
    <property type="entry name" value="DUF5615"/>
</dbReference>
<protein>
    <recommendedName>
        <fullName evidence="1">DUF5615 domain-containing protein</fullName>
    </recommendedName>
</protein>
<comment type="caution">
    <text evidence="2">The sequence shown here is derived from an EMBL/GenBank/DDBJ whole genome shotgun (WGS) entry which is preliminary data.</text>
</comment>
<evidence type="ECO:0000313" key="2">
    <source>
        <dbReference type="EMBL" id="MBK1621290.1"/>
    </source>
</evidence>
<proteinExistence type="predicted"/>
<evidence type="ECO:0000313" key="3">
    <source>
        <dbReference type="Proteomes" id="UP001138768"/>
    </source>
</evidence>
<dbReference type="Proteomes" id="UP001138768">
    <property type="component" value="Unassembled WGS sequence"/>
</dbReference>
<dbReference type="EMBL" id="NRRY01000066">
    <property type="protein sequence ID" value="MBK1621290.1"/>
    <property type="molecule type" value="Genomic_DNA"/>
</dbReference>
<feature type="domain" description="DUF5615" evidence="1">
    <location>
        <begin position="1"/>
        <end position="97"/>
    </location>
</feature>
<dbReference type="RefSeq" id="WP_200249902.1">
    <property type="nucleotide sequence ID" value="NZ_NRRY01000066.1"/>
</dbReference>
<dbReference type="AlphaFoldDB" id="A0A9X0WDQ1"/>
<dbReference type="Pfam" id="PF18480">
    <property type="entry name" value="DUF5615"/>
    <property type="match status" value="1"/>
</dbReference>
<reference evidence="2 3" key="1">
    <citation type="journal article" date="2020" name="Microorganisms">
        <title>Osmotic Adaptation and Compatible Solute Biosynthesis of Phototrophic Bacteria as Revealed from Genome Analyses.</title>
        <authorList>
            <person name="Imhoff J.F."/>
            <person name="Rahn T."/>
            <person name="Kunzel S."/>
            <person name="Keller A."/>
            <person name="Neulinger S.C."/>
        </authorList>
    </citation>
    <scope>NUCLEOTIDE SEQUENCE [LARGE SCALE GENOMIC DNA]</scope>
    <source>
        <strain evidence="2 3">DSM 25653</strain>
    </source>
</reference>
<sequence length="124" mass="13584">MRVLCDVHISYRLVNRLRELGVDATHVNRILDGSETTDSAISAFVDKNDMLLITKDGDFRDSHFLRGTPARMVRLILGNLSNTEVIAIVEASWSSIAACCSATSCYIELSREGMVLGARSQPPG</sequence>
<organism evidence="2 3">
    <name type="scientific">Lamprobacter modestohalophilus</name>
    <dbReference type="NCBI Taxonomy" id="1064514"/>
    <lineage>
        <taxon>Bacteria</taxon>
        <taxon>Pseudomonadati</taxon>
        <taxon>Pseudomonadota</taxon>
        <taxon>Gammaproteobacteria</taxon>
        <taxon>Chromatiales</taxon>
        <taxon>Chromatiaceae</taxon>
        <taxon>Lamprobacter</taxon>
    </lineage>
</organism>